<dbReference type="EMBL" id="MOBJ01000014">
    <property type="protein sequence ID" value="RON06641.1"/>
    <property type="molecule type" value="Genomic_DNA"/>
</dbReference>
<comment type="caution">
    <text evidence="5">The sequence shown here is derived from an EMBL/GenBank/DDBJ whole genome shotgun (WGS) entry which is preliminary data.</text>
</comment>
<dbReference type="Proteomes" id="UP000286071">
    <property type="component" value="Unassembled WGS sequence"/>
</dbReference>
<keyword evidence="3 4" id="KW-0067">ATP-binding</keyword>
<dbReference type="SUPFAM" id="SSF55931">
    <property type="entry name" value="Glutamine synthetase/guanido kinase"/>
    <property type="match status" value="1"/>
</dbReference>
<proteinExistence type="inferred from homology"/>
<dbReference type="GO" id="GO:0004357">
    <property type="term" value="F:glutamate-cysteine ligase activity"/>
    <property type="evidence" value="ECO:0007669"/>
    <property type="project" value="UniProtKB-UniRule"/>
</dbReference>
<dbReference type="InterPro" id="IPR014746">
    <property type="entry name" value="Gln_synth/guanido_kin_cat_dom"/>
</dbReference>
<keyword evidence="2 4" id="KW-0547">Nucleotide-binding</keyword>
<comment type="function">
    <text evidence="4">Catalyzes the synthesis of gamma-glutamylcysteine (gamma-GC).</text>
</comment>
<comment type="similarity">
    <text evidence="4">Belongs to the glutamate--cysteine ligase type 2 family. EgtA subfamily.</text>
</comment>
<dbReference type="Pfam" id="PF04107">
    <property type="entry name" value="GCS2"/>
    <property type="match status" value="1"/>
</dbReference>
<evidence type="ECO:0000313" key="6">
    <source>
        <dbReference type="Proteomes" id="UP000286071"/>
    </source>
</evidence>
<protein>
    <recommendedName>
        <fullName evidence="4">Glutamate--cysteine ligase</fullName>
        <ecNumber evidence="4">6.3.2.2</ecNumber>
    </recommendedName>
</protein>
<keyword evidence="1 4" id="KW-0436">Ligase</keyword>
<dbReference type="EC" id="6.3.2.2" evidence="4"/>
<comment type="catalytic activity">
    <reaction evidence="4">
        <text>L-cysteine + L-glutamate + ATP = gamma-L-glutamyl-L-cysteine + ADP + phosphate + H(+)</text>
        <dbReference type="Rhea" id="RHEA:13285"/>
        <dbReference type="ChEBI" id="CHEBI:15378"/>
        <dbReference type="ChEBI" id="CHEBI:29985"/>
        <dbReference type="ChEBI" id="CHEBI:30616"/>
        <dbReference type="ChEBI" id="CHEBI:35235"/>
        <dbReference type="ChEBI" id="CHEBI:43474"/>
        <dbReference type="ChEBI" id="CHEBI:58173"/>
        <dbReference type="ChEBI" id="CHEBI:456216"/>
        <dbReference type="EC" id="6.3.2.2"/>
    </reaction>
</comment>
<dbReference type="Gene3D" id="3.30.590.20">
    <property type="match status" value="1"/>
</dbReference>
<dbReference type="PANTHER" id="PTHR34378">
    <property type="entry name" value="GLUTAMATE--CYSTEINE LIGASE, CHLOROPLASTIC"/>
    <property type="match status" value="1"/>
</dbReference>
<gene>
    <name evidence="5" type="ORF">BK659_20345</name>
</gene>
<accession>A0A423H356</accession>
<evidence type="ECO:0000313" key="5">
    <source>
        <dbReference type="EMBL" id="RON06641.1"/>
    </source>
</evidence>
<evidence type="ECO:0000256" key="2">
    <source>
        <dbReference type="ARBA" id="ARBA00022741"/>
    </source>
</evidence>
<evidence type="ECO:0000256" key="1">
    <source>
        <dbReference type="ARBA" id="ARBA00022598"/>
    </source>
</evidence>
<dbReference type="InterPro" id="IPR006336">
    <property type="entry name" value="GCS2"/>
</dbReference>
<dbReference type="GO" id="GO:0005524">
    <property type="term" value="F:ATP binding"/>
    <property type="evidence" value="ECO:0007669"/>
    <property type="project" value="UniProtKB-UniRule"/>
</dbReference>
<dbReference type="RefSeq" id="WP_123426874.1">
    <property type="nucleotide sequence ID" value="NZ_MOBJ01000014.1"/>
</dbReference>
<dbReference type="GO" id="GO:0006750">
    <property type="term" value="P:glutathione biosynthetic process"/>
    <property type="evidence" value="ECO:0007669"/>
    <property type="project" value="UniProtKB-UniRule"/>
</dbReference>
<dbReference type="OrthoDB" id="9780152at2"/>
<evidence type="ECO:0000256" key="4">
    <source>
        <dbReference type="PIRNR" id="PIRNR017901"/>
    </source>
</evidence>
<dbReference type="PANTHER" id="PTHR34378:SF1">
    <property type="entry name" value="GLUTAMATE--CYSTEINE LIGASE, CHLOROPLASTIC"/>
    <property type="match status" value="1"/>
</dbReference>
<organism evidence="5 6">
    <name type="scientific">Pseudomonas brassicacearum</name>
    <dbReference type="NCBI Taxonomy" id="930166"/>
    <lineage>
        <taxon>Bacteria</taxon>
        <taxon>Pseudomonadati</taxon>
        <taxon>Pseudomonadota</taxon>
        <taxon>Gammaproteobacteria</taxon>
        <taxon>Pseudomonadales</taxon>
        <taxon>Pseudomonadaceae</taxon>
        <taxon>Pseudomonas</taxon>
    </lineage>
</organism>
<name>A0A423H356_9PSED</name>
<dbReference type="PIRSF" id="PIRSF017901">
    <property type="entry name" value="GCL"/>
    <property type="match status" value="1"/>
</dbReference>
<dbReference type="AlphaFoldDB" id="A0A423H356"/>
<reference evidence="5 6" key="1">
    <citation type="submission" date="2016-10" db="EMBL/GenBank/DDBJ databases">
        <title>Comparative genome analysis of multiple Pseudomonas spp. focuses on biocontrol and plant growth promoting traits.</title>
        <authorList>
            <person name="Tao X.-Y."/>
            <person name="Taylor C.G."/>
        </authorList>
    </citation>
    <scope>NUCLEOTIDE SEQUENCE [LARGE SCALE GENOMIC DNA]</scope>
    <source>
        <strain evidence="5 6">48H11</strain>
    </source>
</reference>
<sequence length="448" mass="50005">MAGEATWNSSEIFITEKDCIQFFHASKKAREQRLIGLEYELILVDRMTLLSVPFFGLRSLSRILLTLLPLGYVPIYDAGMLVGLKRSGTMVTLEPGGQIEFSSSPRRLIADVLLELHTFLKELLDVCDSLALTILPIGYRPYGTVSSVQTVPRTRYLEMMPLLERSSQSSAGQKMTASMQVSLDFVSERHAGQMLQLGLKCQPYIVALFANSPFFESGVTPFKSYRMHVWSMFDQARSGIPEFILDPTFADRAFECYTQWALHKPVLFISRNDTLIHLNGLTFHDFLTHGFQSYRAVPQDWVMHLGTLYPEARMKNVVELRSADTCSPPFVAALSAFWKGLAYDDEALESALDLLHVKDANVLKFLYLEASKCGLSGRSPGLGTFKEATRHLVRLAAEGLSRQLAPSAEVAHLDILIDMVERGLSPSDITLKSGLANSRISSDSYIDA</sequence>
<evidence type="ECO:0000256" key="3">
    <source>
        <dbReference type="ARBA" id="ARBA00022840"/>
    </source>
</evidence>
<dbReference type="InterPro" id="IPR035434">
    <property type="entry name" value="GCL_bact_plant"/>
</dbReference>